<dbReference type="InterPro" id="IPR043151">
    <property type="entry name" value="BAH_sf"/>
</dbReference>
<accession>A0AA38LAQ3</accession>
<reference evidence="1 2" key="1">
    <citation type="journal article" date="2021" name="Nat. Plants">
        <title>The Taxus genome provides insights into paclitaxel biosynthesis.</title>
        <authorList>
            <person name="Xiong X."/>
            <person name="Gou J."/>
            <person name="Liao Q."/>
            <person name="Li Y."/>
            <person name="Zhou Q."/>
            <person name="Bi G."/>
            <person name="Li C."/>
            <person name="Du R."/>
            <person name="Wang X."/>
            <person name="Sun T."/>
            <person name="Guo L."/>
            <person name="Liang H."/>
            <person name="Lu P."/>
            <person name="Wu Y."/>
            <person name="Zhang Z."/>
            <person name="Ro D.K."/>
            <person name="Shang Y."/>
            <person name="Huang S."/>
            <person name="Yan J."/>
        </authorList>
    </citation>
    <scope>NUCLEOTIDE SEQUENCE [LARGE SCALE GENOMIC DNA]</scope>
    <source>
        <strain evidence="1">Ta-2019</strain>
    </source>
</reference>
<proteinExistence type="predicted"/>
<sequence length="56" mass="6333">MAGAETLDDFRTNNGELLHVGMFVSLFPADPTAELYVARIDKMYRDAEGKNMIQIR</sequence>
<gene>
    <name evidence="1" type="ORF">KI387_019983</name>
</gene>
<dbReference type="EMBL" id="JAHRHJ020000004">
    <property type="protein sequence ID" value="KAH9318214.1"/>
    <property type="molecule type" value="Genomic_DNA"/>
</dbReference>
<organism evidence="1 2">
    <name type="scientific">Taxus chinensis</name>
    <name type="common">Chinese yew</name>
    <name type="synonym">Taxus wallichiana var. chinensis</name>
    <dbReference type="NCBI Taxonomy" id="29808"/>
    <lineage>
        <taxon>Eukaryota</taxon>
        <taxon>Viridiplantae</taxon>
        <taxon>Streptophyta</taxon>
        <taxon>Embryophyta</taxon>
        <taxon>Tracheophyta</taxon>
        <taxon>Spermatophyta</taxon>
        <taxon>Pinopsida</taxon>
        <taxon>Pinidae</taxon>
        <taxon>Conifers II</taxon>
        <taxon>Cupressales</taxon>
        <taxon>Taxaceae</taxon>
        <taxon>Taxus</taxon>
    </lineage>
</organism>
<dbReference type="Proteomes" id="UP000824469">
    <property type="component" value="Unassembled WGS sequence"/>
</dbReference>
<protein>
    <submittedName>
        <fullName evidence="1">Uncharacterized protein</fullName>
    </submittedName>
</protein>
<evidence type="ECO:0000313" key="1">
    <source>
        <dbReference type="EMBL" id="KAH9318214.1"/>
    </source>
</evidence>
<name>A0AA38LAQ3_TAXCH</name>
<keyword evidence="2" id="KW-1185">Reference proteome</keyword>
<dbReference type="AlphaFoldDB" id="A0AA38LAQ3"/>
<evidence type="ECO:0000313" key="2">
    <source>
        <dbReference type="Proteomes" id="UP000824469"/>
    </source>
</evidence>
<feature type="non-terminal residue" evidence="1">
    <location>
        <position position="1"/>
    </location>
</feature>
<dbReference type="Gene3D" id="2.30.30.490">
    <property type="match status" value="1"/>
</dbReference>
<comment type="caution">
    <text evidence="1">The sequence shown here is derived from an EMBL/GenBank/DDBJ whole genome shotgun (WGS) entry which is preliminary data.</text>
</comment>